<comment type="subcellular location">
    <subcellularLocation>
        <location evidence="1">Cell membrane</location>
        <topology evidence="1">Multi-pass membrane protein</topology>
    </subcellularLocation>
</comment>
<keyword evidence="6 8" id="KW-0472">Membrane</keyword>
<feature type="transmembrane region" description="Helical" evidence="8">
    <location>
        <begin position="84"/>
        <end position="101"/>
    </location>
</feature>
<evidence type="ECO:0000256" key="4">
    <source>
        <dbReference type="ARBA" id="ARBA00022692"/>
    </source>
</evidence>
<dbReference type="InterPro" id="IPR000715">
    <property type="entry name" value="Glycosyl_transferase_4"/>
</dbReference>
<dbReference type="EMBL" id="LFQU01000009">
    <property type="protein sequence ID" value="KOO68758.1"/>
    <property type="molecule type" value="Genomic_DNA"/>
</dbReference>
<comment type="caution">
    <text evidence="9">The sequence shown here is derived from an EMBL/GenBank/DDBJ whole genome shotgun (WGS) entry which is preliminary data.</text>
</comment>
<keyword evidence="10" id="KW-1185">Reference proteome</keyword>
<feature type="transmembrane region" description="Helical" evidence="8">
    <location>
        <begin position="335"/>
        <end position="356"/>
    </location>
</feature>
<evidence type="ECO:0000256" key="3">
    <source>
        <dbReference type="ARBA" id="ARBA00022679"/>
    </source>
</evidence>
<feature type="transmembrane region" description="Helical" evidence="8">
    <location>
        <begin position="48"/>
        <end position="72"/>
    </location>
</feature>
<organism evidence="9 10">
    <name type="scientific">Xylanibacter rarus</name>
    <dbReference type="NCBI Taxonomy" id="1676614"/>
    <lineage>
        <taxon>Bacteria</taxon>
        <taxon>Pseudomonadati</taxon>
        <taxon>Bacteroidota</taxon>
        <taxon>Bacteroidia</taxon>
        <taxon>Bacteroidales</taxon>
        <taxon>Prevotellaceae</taxon>
        <taxon>Xylanibacter</taxon>
    </lineage>
</organism>
<keyword evidence="4 8" id="KW-0812">Transmembrane</keyword>
<evidence type="ECO:0000256" key="8">
    <source>
        <dbReference type="SAM" id="Phobius"/>
    </source>
</evidence>
<dbReference type="PANTHER" id="PTHR22926">
    <property type="entry name" value="PHOSPHO-N-ACETYLMURAMOYL-PENTAPEPTIDE-TRANSFERASE"/>
    <property type="match status" value="1"/>
</dbReference>
<accession>A0A8E1QXZ6</accession>
<evidence type="ECO:0000256" key="7">
    <source>
        <dbReference type="PIRSR" id="PIRSR600715-1"/>
    </source>
</evidence>
<name>A0A8E1QXZ6_9BACT</name>
<sequence length="375" mass="42103">MNIYILCIIGVFIISAICGFLFIPLILNFCKSRKLYDIPDARKIHHNAIPRLGGISFMPSMLLSFAAALYVINTTDKQVTINLWSIYFLLSMLMIYVMGIVDDILGLSPLIKFIVQIIAACTLPLSGLYINNMYGFFGIHEIPYYIGFPLTVLTIVFIDNAINLIDGIDGLAASLSIIALSGFLYMFIVQNVWSYSILIAGLIGVLVAFMYFNLFGSAENNRKIFMGDSGSLTLGYLLGFLCIKYSMNNTAVMSHHKFDFIIAFTLLLVPMFDVVRVFMMRIYHKRSPFSADKTHIHHKFMSAGCTQHKALVAILLLAVFYVAANHFMLMAMSNTVVFIIDVLIYIGVNLALNYIIMRKHSHVGDIKVVSERVKS</sequence>
<feature type="transmembrane region" description="Helical" evidence="8">
    <location>
        <begin position="258"/>
        <end position="279"/>
    </location>
</feature>
<keyword evidence="2" id="KW-1003">Cell membrane</keyword>
<gene>
    <name evidence="9" type="ORF">ACU52_06230</name>
</gene>
<dbReference type="GO" id="GO:0046872">
    <property type="term" value="F:metal ion binding"/>
    <property type="evidence" value="ECO:0007669"/>
    <property type="project" value="UniProtKB-KW"/>
</dbReference>
<evidence type="ECO:0000313" key="9">
    <source>
        <dbReference type="EMBL" id="KOO68758.1"/>
    </source>
</evidence>
<feature type="transmembrane region" description="Helical" evidence="8">
    <location>
        <begin position="142"/>
        <end position="158"/>
    </location>
</feature>
<keyword evidence="7" id="KW-0479">Metal-binding</keyword>
<dbReference type="GO" id="GO:0071555">
    <property type="term" value="P:cell wall organization"/>
    <property type="evidence" value="ECO:0007669"/>
    <property type="project" value="TreeGrafter"/>
</dbReference>
<dbReference type="Pfam" id="PF00953">
    <property type="entry name" value="Glycos_transf_4"/>
    <property type="match status" value="1"/>
</dbReference>
<reference evidence="9 10" key="1">
    <citation type="submission" date="2015-06" db="EMBL/GenBank/DDBJ databases">
        <title>Prevotella sp. 109, sp. nov., a novel member of the family Prevotellaceae isolated from human faeces.</title>
        <authorList>
            <person name="Shkoporov A.N."/>
            <person name="Chaplin A.V."/>
            <person name="Kafarskaia L.I."/>
            <person name="Efimov B.A."/>
        </authorList>
    </citation>
    <scope>NUCLEOTIDE SEQUENCE [LARGE SCALE GENOMIC DNA]</scope>
    <source>
        <strain evidence="9 10">109</strain>
    </source>
</reference>
<dbReference type="GO" id="GO:0044038">
    <property type="term" value="P:cell wall macromolecule biosynthetic process"/>
    <property type="evidence" value="ECO:0007669"/>
    <property type="project" value="TreeGrafter"/>
</dbReference>
<dbReference type="GO" id="GO:0005886">
    <property type="term" value="C:plasma membrane"/>
    <property type="evidence" value="ECO:0007669"/>
    <property type="project" value="UniProtKB-SubCell"/>
</dbReference>
<dbReference type="OrthoDB" id="9783652at2"/>
<evidence type="ECO:0000256" key="1">
    <source>
        <dbReference type="ARBA" id="ARBA00004651"/>
    </source>
</evidence>
<evidence type="ECO:0000256" key="5">
    <source>
        <dbReference type="ARBA" id="ARBA00022989"/>
    </source>
</evidence>
<dbReference type="GO" id="GO:0009103">
    <property type="term" value="P:lipopolysaccharide biosynthetic process"/>
    <property type="evidence" value="ECO:0007669"/>
    <property type="project" value="TreeGrafter"/>
</dbReference>
<feature type="transmembrane region" description="Helical" evidence="8">
    <location>
        <begin position="194"/>
        <end position="212"/>
    </location>
</feature>
<feature type="binding site" evidence="7">
    <location>
        <position position="163"/>
    </location>
    <ligand>
        <name>Mg(2+)</name>
        <dbReference type="ChEBI" id="CHEBI:18420"/>
    </ligand>
</feature>
<evidence type="ECO:0000313" key="10">
    <source>
        <dbReference type="Proteomes" id="UP000036951"/>
    </source>
</evidence>
<protein>
    <submittedName>
        <fullName evidence="9">Glycosyl transferase family 4</fullName>
    </submittedName>
</protein>
<dbReference type="InterPro" id="IPR018480">
    <property type="entry name" value="PNAcMuramoyl-5peptid_Trfase_CS"/>
</dbReference>
<keyword evidence="5 8" id="KW-1133">Transmembrane helix</keyword>
<feature type="transmembrane region" description="Helical" evidence="8">
    <location>
        <begin position="224"/>
        <end position="246"/>
    </location>
</feature>
<feature type="transmembrane region" description="Helical" evidence="8">
    <location>
        <begin position="310"/>
        <end position="329"/>
    </location>
</feature>
<evidence type="ECO:0000256" key="2">
    <source>
        <dbReference type="ARBA" id="ARBA00022475"/>
    </source>
</evidence>
<feature type="transmembrane region" description="Helical" evidence="8">
    <location>
        <begin position="6"/>
        <end position="27"/>
    </location>
</feature>
<dbReference type="PROSITE" id="PS01348">
    <property type="entry name" value="MRAY_2"/>
    <property type="match status" value="1"/>
</dbReference>
<dbReference type="AlphaFoldDB" id="A0A8E1QXZ6"/>
<dbReference type="RefSeq" id="WP_053398154.1">
    <property type="nucleotide sequence ID" value="NZ_DBFJNZ010000054.1"/>
</dbReference>
<dbReference type="GO" id="GO:0016780">
    <property type="term" value="F:phosphotransferase activity, for other substituted phosphate groups"/>
    <property type="evidence" value="ECO:0007669"/>
    <property type="project" value="InterPro"/>
</dbReference>
<comment type="cofactor">
    <cofactor evidence="7">
        <name>Mg(2+)</name>
        <dbReference type="ChEBI" id="CHEBI:18420"/>
    </cofactor>
</comment>
<dbReference type="PANTHER" id="PTHR22926:SF3">
    <property type="entry name" value="UNDECAPRENYL-PHOSPHATE ALPHA-N-ACETYLGLUCOSAMINYL 1-PHOSPHATE TRANSFERASE"/>
    <property type="match status" value="1"/>
</dbReference>
<feature type="binding site" evidence="7">
    <location>
        <position position="228"/>
    </location>
    <ligand>
        <name>Mg(2+)</name>
        <dbReference type="ChEBI" id="CHEBI:18420"/>
    </ligand>
</feature>
<dbReference type="CDD" id="cd06853">
    <property type="entry name" value="GT_WecA_like"/>
    <property type="match status" value="1"/>
</dbReference>
<keyword evidence="7" id="KW-0460">Magnesium</keyword>
<evidence type="ECO:0000256" key="6">
    <source>
        <dbReference type="ARBA" id="ARBA00023136"/>
    </source>
</evidence>
<dbReference type="Proteomes" id="UP000036951">
    <property type="component" value="Unassembled WGS sequence"/>
</dbReference>
<proteinExistence type="predicted"/>
<keyword evidence="3 9" id="KW-0808">Transferase</keyword>
<feature type="transmembrane region" description="Helical" evidence="8">
    <location>
        <begin position="113"/>
        <end position="130"/>
    </location>
</feature>
<feature type="transmembrane region" description="Helical" evidence="8">
    <location>
        <begin position="170"/>
        <end position="188"/>
    </location>
</feature>